<protein>
    <submittedName>
        <fullName evidence="4">S-layer protein</fullName>
    </submittedName>
</protein>
<name>A0A3G1KMD0_FORW1</name>
<feature type="domain" description="SLH" evidence="3">
    <location>
        <begin position="26"/>
        <end position="89"/>
    </location>
</feature>
<accession>A0A3G1KMD0</accession>
<dbReference type="Proteomes" id="UP000323521">
    <property type="component" value="Chromosome"/>
</dbReference>
<feature type="chain" id="PRO_5018194287" evidence="2">
    <location>
        <begin position="27"/>
        <end position="234"/>
    </location>
</feature>
<keyword evidence="5" id="KW-1185">Reference proteome</keyword>
<feature type="domain" description="SLH" evidence="3">
    <location>
        <begin position="157"/>
        <end position="220"/>
    </location>
</feature>
<dbReference type="KEGG" id="fwa:DCMF_01335"/>
<dbReference type="RefSeq" id="WP_148132770.1">
    <property type="nucleotide sequence ID" value="NZ_CP017634.1"/>
</dbReference>
<keyword evidence="2" id="KW-0732">Signal</keyword>
<evidence type="ECO:0000259" key="3">
    <source>
        <dbReference type="PROSITE" id="PS51272"/>
    </source>
</evidence>
<reference evidence="4 5" key="1">
    <citation type="submission" date="2016-10" db="EMBL/GenBank/DDBJ databases">
        <title>Complete Genome Sequence of Peptococcaceae strain DCMF.</title>
        <authorList>
            <person name="Edwards R.J."/>
            <person name="Holland S.I."/>
            <person name="Deshpande N.P."/>
            <person name="Wong Y.K."/>
            <person name="Ertan H."/>
            <person name="Manefield M."/>
            <person name="Russell T.L."/>
            <person name="Lee M.J."/>
        </authorList>
    </citation>
    <scope>NUCLEOTIDE SEQUENCE [LARGE SCALE GENOMIC DNA]</scope>
    <source>
        <strain evidence="4 5">DCMF</strain>
    </source>
</reference>
<organism evidence="4 5">
    <name type="scientific">Formimonas warabiya</name>
    <dbReference type="NCBI Taxonomy" id="1761012"/>
    <lineage>
        <taxon>Bacteria</taxon>
        <taxon>Bacillati</taxon>
        <taxon>Bacillota</taxon>
        <taxon>Clostridia</taxon>
        <taxon>Eubacteriales</taxon>
        <taxon>Peptococcaceae</taxon>
        <taxon>Candidatus Formimonas</taxon>
    </lineage>
</organism>
<feature type="signal peptide" evidence="2">
    <location>
        <begin position="1"/>
        <end position="26"/>
    </location>
</feature>
<proteinExistence type="predicted"/>
<gene>
    <name evidence="4" type="ORF">DCMF_01335</name>
</gene>
<evidence type="ECO:0000256" key="2">
    <source>
        <dbReference type="SAM" id="SignalP"/>
    </source>
</evidence>
<evidence type="ECO:0000313" key="4">
    <source>
        <dbReference type="EMBL" id="ATW23621.1"/>
    </source>
</evidence>
<evidence type="ECO:0000313" key="5">
    <source>
        <dbReference type="Proteomes" id="UP000323521"/>
    </source>
</evidence>
<dbReference type="AlphaFoldDB" id="A0A3G1KMD0"/>
<keyword evidence="1" id="KW-0677">Repeat</keyword>
<dbReference type="InterPro" id="IPR001119">
    <property type="entry name" value="SLH_dom"/>
</dbReference>
<sequence length="234" mass="25642">MNLKSKLVPFSTAAILTIALAGNSFAATTPFRDLSNVNAQEKIIALQENGYVKGISDGVFAPDHTITAAEGIQFIVNALKLNIDSVRFLKEPKATDYYPNANNDAWYANTLIVAAVNGLDLPADLDPSQEWTREEFTYHLIQALEQKENLPMINLVPVEIADQDQITVDYQGAIQRALAYHVVELDAGGNFYPKDKISRAETAEQIYQALEYVKAHPAPAPDSTGTETGETSLE</sequence>
<dbReference type="Pfam" id="PF00395">
    <property type="entry name" value="SLH"/>
    <property type="match status" value="2"/>
</dbReference>
<dbReference type="PROSITE" id="PS51272">
    <property type="entry name" value="SLH"/>
    <property type="match status" value="2"/>
</dbReference>
<evidence type="ECO:0000256" key="1">
    <source>
        <dbReference type="ARBA" id="ARBA00022737"/>
    </source>
</evidence>
<dbReference type="EMBL" id="CP017634">
    <property type="protein sequence ID" value="ATW23621.1"/>
    <property type="molecule type" value="Genomic_DNA"/>
</dbReference>
<dbReference type="OrthoDB" id="1738667at2"/>